<evidence type="ECO:0000313" key="1">
    <source>
        <dbReference type="EMBL" id="KAF2854274.1"/>
    </source>
</evidence>
<protein>
    <submittedName>
        <fullName evidence="1">Uncharacterized protein</fullName>
    </submittedName>
</protein>
<dbReference type="Proteomes" id="UP000799423">
    <property type="component" value="Unassembled WGS sequence"/>
</dbReference>
<accession>A0A6A7BFT3</accession>
<evidence type="ECO:0000313" key="2">
    <source>
        <dbReference type="Proteomes" id="UP000799423"/>
    </source>
</evidence>
<name>A0A6A7BFT3_9PLEO</name>
<dbReference type="AlphaFoldDB" id="A0A6A7BFT3"/>
<dbReference type="EMBL" id="MU006293">
    <property type="protein sequence ID" value="KAF2854274.1"/>
    <property type="molecule type" value="Genomic_DNA"/>
</dbReference>
<organism evidence="1 2">
    <name type="scientific">Plenodomus tracheiphilus IPT5</name>
    <dbReference type="NCBI Taxonomy" id="1408161"/>
    <lineage>
        <taxon>Eukaryota</taxon>
        <taxon>Fungi</taxon>
        <taxon>Dikarya</taxon>
        <taxon>Ascomycota</taxon>
        <taxon>Pezizomycotina</taxon>
        <taxon>Dothideomycetes</taxon>
        <taxon>Pleosporomycetidae</taxon>
        <taxon>Pleosporales</taxon>
        <taxon>Pleosporineae</taxon>
        <taxon>Leptosphaeriaceae</taxon>
        <taxon>Plenodomus</taxon>
    </lineage>
</organism>
<gene>
    <name evidence="1" type="ORF">T440DRAFT_552151</name>
</gene>
<keyword evidence="2" id="KW-1185">Reference proteome</keyword>
<reference evidence="1" key="1">
    <citation type="submission" date="2020-01" db="EMBL/GenBank/DDBJ databases">
        <authorList>
            <consortium name="DOE Joint Genome Institute"/>
            <person name="Haridas S."/>
            <person name="Albert R."/>
            <person name="Binder M."/>
            <person name="Bloem J."/>
            <person name="Labutti K."/>
            <person name="Salamov A."/>
            <person name="Andreopoulos B."/>
            <person name="Baker S.E."/>
            <person name="Barry K."/>
            <person name="Bills G."/>
            <person name="Bluhm B.H."/>
            <person name="Cannon C."/>
            <person name="Castanera R."/>
            <person name="Culley D.E."/>
            <person name="Daum C."/>
            <person name="Ezra D."/>
            <person name="Gonzalez J.B."/>
            <person name="Henrissat B."/>
            <person name="Kuo A."/>
            <person name="Liang C."/>
            <person name="Lipzen A."/>
            <person name="Lutzoni F."/>
            <person name="Magnuson J."/>
            <person name="Mondo S."/>
            <person name="Nolan M."/>
            <person name="Ohm R."/>
            <person name="Pangilinan J."/>
            <person name="Park H.-J."/>
            <person name="Ramirez L."/>
            <person name="Alfaro M."/>
            <person name="Sun H."/>
            <person name="Tritt A."/>
            <person name="Yoshinaga Y."/>
            <person name="Zwiers L.-H."/>
            <person name="Turgeon B.G."/>
            <person name="Goodwin S.B."/>
            <person name="Spatafora J.W."/>
            <person name="Crous P.W."/>
            <person name="Grigoriev I.V."/>
        </authorList>
    </citation>
    <scope>NUCLEOTIDE SEQUENCE</scope>
    <source>
        <strain evidence="1">IPT5</strain>
    </source>
</reference>
<proteinExistence type="predicted"/>
<sequence length="192" mass="21424">MSRHTYTAFQRHLLFFSTPTQPPRLTILSALRASCTLGLDLPIALLLSVSLRILYTPFPYFWHPIVIDDIPRSSHRTQLSSAVLPPSKSSFTCAELLALLGDGKRKGWVQHKIDQGHVIGFWSMAAGAGTNVVRRRDLEAFREGEWEGGIAERRRGRGDVVPLWRGGPVWVAGHSWAVGRLLGVRVYEGKAE</sequence>
<dbReference type="OrthoDB" id="2561193at2759"/>